<dbReference type="Proteomes" id="UP000502641">
    <property type="component" value="Chromosome"/>
</dbReference>
<dbReference type="EMBL" id="CP053189">
    <property type="protein sequence ID" value="QJS09105.1"/>
    <property type="molecule type" value="Genomic_DNA"/>
</dbReference>
<reference evidence="1 2" key="1">
    <citation type="submission" date="2020-05" db="EMBL/GenBank/DDBJ databases">
        <authorList>
            <person name="Li K."/>
        </authorList>
    </citation>
    <scope>NUCLEOTIDE SEQUENCE [LARGE SCALE GENOMIC DNA]</scope>
    <source>
        <strain evidence="2">jing01</strain>
    </source>
</reference>
<dbReference type="AlphaFoldDB" id="A0A6M4PDF4"/>
<dbReference type="RefSeq" id="WP_171151270.1">
    <property type="nucleotide sequence ID" value="NZ_CP053189.1"/>
</dbReference>
<gene>
    <name evidence="1" type="ORF">HKX69_05890</name>
</gene>
<name>A0A6M4PDF4_9ACTN</name>
<dbReference type="KEGG" id="sarg:HKX69_05890"/>
<protein>
    <submittedName>
        <fullName evidence="1">Uncharacterized protein</fullName>
    </submittedName>
</protein>
<evidence type="ECO:0000313" key="2">
    <source>
        <dbReference type="Proteomes" id="UP000502641"/>
    </source>
</evidence>
<sequence length="77" mass="8690">MEEKKSTKNVFSVAKGAFEWVKDHGTWDKQADGTFRAAFAVESFAVNVERTPAGKIKWRIGSPDYIPGQAKGKFRKR</sequence>
<keyword evidence="2" id="KW-1185">Reference proteome</keyword>
<organism evidence="1 2">
    <name type="scientific">Streptomyces argyrophylli</name>
    <dbReference type="NCBI Taxonomy" id="2726118"/>
    <lineage>
        <taxon>Bacteria</taxon>
        <taxon>Bacillati</taxon>
        <taxon>Actinomycetota</taxon>
        <taxon>Actinomycetes</taxon>
        <taxon>Kitasatosporales</taxon>
        <taxon>Streptomycetaceae</taxon>
        <taxon>Streptomyces</taxon>
    </lineage>
</organism>
<proteinExistence type="predicted"/>
<accession>A0A6M4PDF4</accession>
<evidence type="ECO:0000313" key="1">
    <source>
        <dbReference type="EMBL" id="QJS09105.1"/>
    </source>
</evidence>